<evidence type="ECO:0000313" key="8">
    <source>
        <dbReference type="EMBL" id="CAK9226134.1"/>
    </source>
</evidence>
<feature type="domain" description="Superoxide dismutase copper/zinc binding" evidence="7">
    <location>
        <begin position="77"/>
        <end position="211"/>
    </location>
</feature>
<comment type="catalytic activity">
    <reaction evidence="4 5">
        <text>2 superoxide + 2 H(+) = H2O2 + O2</text>
        <dbReference type="Rhea" id="RHEA:20696"/>
        <dbReference type="ChEBI" id="CHEBI:15378"/>
        <dbReference type="ChEBI" id="CHEBI:15379"/>
        <dbReference type="ChEBI" id="CHEBI:16240"/>
        <dbReference type="ChEBI" id="CHEBI:18421"/>
        <dbReference type="EC" id="1.15.1.1"/>
    </reaction>
</comment>
<dbReference type="PROSITE" id="PS00332">
    <property type="entry name" value="SOD_CU_ZN_2"/>
    <property type="match status" value="1"/>
</dbReference>
<evidence type="ECO:0000313" key="9">
    <source>
        <dbReference type="Proteomes" id="UP001497512"/>
    </source>
</evidence>
<dbReference type="PRINTS" id="PR00068">
    <property type="entry name" value="CUZNDISMTASE"/>
</dbReference>
<feature type="signal peptide" evidence="6">
    <location>
        <begin position="1"/>
        <end position="19"/>
    </location>
</feature>
<dbReference type="EC" id="1.15.1.1" evidence="5"/>
<evidence type="ECO:0000256" key="6">
    <source>
        <dbReference type="SAM" id="SignalP"/>
    </source>
</evidence>
<dbReference type="SUPFAM" id="SSF49329">
    <property type="entry name" value="Cu,Zn superoxide dismutase-like"/>
    <property type="match status" value="1"/>
</dbReference>
<keyword evidence="5" id="KW-0862">Zinc</keyword>
<dbReference type="InterPro" id="IPR018152">
    <property type="entry name" value="SOD_Cu/Zn_BS"/>
</dbReference>
<dbReference type="CDD" id="cd00305">
    <property type="entry name" value="Cu-Zn_Superoxide_Dismutase"/>
    <property type="match status" value="1"/>
</dbReference>
<comment type="function">
    <text evidence="5">Destroys radicals which are normally produced within the cells and which are toxic to biological systems.</text>
</comment>
<evidence type="ECO:0000256" key="5">
    <source>
        <dbReference type="RuleBase" id="RU000393"/>
    </source>
</evidence>
<gene>
    <name evidence="8" type="ORF">CSSPTR1EN2_LOCUS18087</name>
</gene>
<protein>
    <recommendedName>
        <fullName evidence="5">Superoxide dismutase [Cu-Zn]</fullName>
        <ecNumber evidence="5">1.15.1.1</ecNumber>
    </recommendedName>
</protein>
<evidence type="ECO:0000256" key="4">
    <source>
        <dbReference type="ARBA" id="ARBA00049204"/>
    </source>
</evidence>
<comment type="similarity">
    <text evidence="1 5">Belongs to the Cu-Zn superoxide dismutase family.</text>
</comment>
<dbReference type="InterPro" id="IPR036423">
    <property type="entry name" value="SOD-like_Cu/Zn_dom_sf"/>
</dbReference>
<evidence type="ECO:0000259" key="7">
    <source>
        <dbReference type="Pfam" id="PF00080"/>
    </source>
</evidence>
<dbReference type="PANTHER" id="PTHR10003">
    <property type="entry name" value="SUPEROXIDE DISMUTASE CU-ZN -RELATED"/>
    <property type="match status" value="1"/>
</dbReference>
<organism evidence="8 9">
    <name type="scientific">Sphagnum troendelagicum</name>
    <dbReference type="NCBI Taxonomy" id="128251"/>
    <lineage>
        <taxon>Eukaryota</taxon>
        <taxon>Viridiplantae</taxon>
        <taxon>Streptophyta</taxon>
        <taxon>Embryophyta</taxon>
        <taxon>Bryophyta</taxon>
        <taxon>Sphagnophytina</taxon>
        <taxon>Sphagnopsida</taxon>
        <taxon>Sphagnales</taxon>
        <taxon>Sphagnaceae</taxon>
        <taxon>Sphagnum</taxon>
    </lineage>
</organism>
<accession>A0ABP0UQG7</accession>
<keyword evidence="9" id="KW-1185">Reference proteome</keyword>
<dbReference type="Proteomes" id="UP001497512">
    <property type="component" value="Chromosome 5"/>
</dbReference>
<comment type="cofactor">
    <cofactor evidence="5">
        <name>Cu cation</name>
        <dbReference type="ChEBI" id="CHEBI:23378"/>
    </cofactor>
    <text evidence="5">Binds 1 copper ion per subunit.</text>
</comment>
<keyword evidence="5" id="KW-0560">Oxidoreductase</keyword>
<keyword evidence="5" id="KW-0479">Metal-binding</keyword>
<dbReference type="Gene3D" id="2.60.40.200">
    <property type="entry name" value="Superoxide dismutase, copper/zinc binding domain"/>
    <property type="match status" value="1"/>
</dbReference>
<keyword evidence="3 5" id="KW-0186">Copper</keyword>
<evidence type="ECO:0000256" key="3">
    <source>
        <dbReference type="ARBA" id="ARBA00023008"/>
    </source>
</evidence>
<feature type="chain" id="PRO_5045865005" description="Superoxide dismutase [Cu-Zn]" evidence="6">
    <location>
        <begin position="20"/>
        <end position="217"/>
    </location>
</feature>
<dbReference type="InterPro" id="IPR001424">
    <property type="entry name" value="SOD_Cu_Zn_dom"/>
</dbReference>
<keyword evidence="6" id="KW-0732">Signal</keyword>
<proteinExistence type="inferred from homology"/>
<evidence type="ECO:0000256" key="2">
    <source>
        <dbReference type="ARBA" id="ARBA00022862"/>
    </source>
</evidence>
<reference evidence="8" key="1">
    <citation type="submission" date="2024-02" db="EMBL/GenBank/DDBJ databases">
        <authorList>
            <consortium name="ELIXIR-Norway"/>
            <consortium name="Elixir Norway"/>
        </authorList>
    </citation>
    <scope>NUCLEOTIDE SEQUENCE</scope>
</reference>
<dbReference type="EMBL" id="OZ019897">
    <property type="protein sequence ID" value="CAK9226134.1"/>
    <property type="molecule type" value="Genomic_DNA"/>
</dbReference>
<evidence type="ECO:0000256" key="1">
    <source>
        <dbReference type="ARBA" id="ARBA00010457"/>
    </source>
</evidence>
<dbReference type="InterPro" id="IPR024134">
    <property type="entry name" value="SOD_Cu/Zn_/chaperone"/>
</dbReference>
<comment type="cofactor">
    <cofactor evidence="5">
        <name>Zn(2+)</name>
        <dbReference type="ChEBI" id="CHEBI:29105"/>
    </cofactor>
    <text evidence="5">Binds 1 zinc ion per subunit.</text>
</comment>
<name>A0ABP0UQG7_9BRYO</name>
<keyword evidence="2" id="KW-0049">Antioxidant</keyword>
<dbReference type="PROSITE" id="PS00087">
    <property type="entry name" value="SOD_CU_ZN_1"/>
    <property type="match status" value="1"/>
</dbReference>
<dbReference type="Pfam" id="PF00080">
    <property type="entry name" value="Sod_Cu"/>
    <property type="match status" value="1"/>
</dbReference>
<sequence length="217" mass="21855">MQALVAAMAAHALSLSALAPPSTVTPSSAVLQSSFSGITVRVSNAPFLASVSAVKRPLTVLAVTKKAVAVLKGNSAVEGVVQLLQEDDGPTTVTVKITGLTPGKHGFHLHEFGDTTNGCISTGPHFNPDKKTHGAPEDEVRHAGDLGNIVAGPDGVAEATITDTQIPLGGPLSVVGRALVVHELEDDLGKGGHELSSTTGNAGGRLACGVVGLTPLT</sequence>